<evidence type="ECO:0000259" key="11">
    <source>
        <dbReference type="PROSITE" id="PS50041"/>
    </source>
</evidence>
<keyword evidence="6 10" id="KW-0472">Membrane</keyword>
<dbReference type="Bgee" id="ENSOANG00000038180">
    <property type="expression patterns" value="Expressed in endometrium and 1 other cell type or tissue"/>
</dbReference>
<reference evidence="12" key="3">
    <citation type="submission" date="2025-09" db="UniProtKB">
        <authorList>
            <consortium name="Ensembl"/>
        </authorList>
    </citation>
    <scope>IDENTIFICATION</scope>
    <source>
        <strain evidence="12">Glennie</strain>
    </source>
</reference>
<evidence type="ECO:0000256" key="6">
    <source>
        <dbReference type="ARBA" id="ARBA00023136"/>
    </source>
</evidence>
<dbReference type="GeneTree" id="ENSGT00940000154558"/>
<evidence type="ECO:0000256" key="10">
    <source>
        <dbReference type="SAM" id="Phobius"/>
    </source>
</evidence>
<organism evidence="12 13">
    <name type="scientific">Ornithorhynchus anatinus</name>
    <name type="common">Duckbill platypus</name>
    <dbReference type="NCBI Taxonomy" id="9258"/>
    <lineage>
        <taxon>Eukaryota</taxon>
        <taxon>Metazoa</taxon>
        <taxon>Chordata</taxon>
        <taxon>Craniata</taxon>
        <taxon>Vertebrata</taxon>
        <taxon>Euteleostomi</taxon>
        <taxon>Mammalia</taxon>
        <taxon>Monotremata</taxon>
        <taxon>Ornithorhynchidae</taxon>
        <taxon>Ornithorhynchus</taxon>
    </lineage>
</organism>
<dbReference type="Gene3D" id="3.10.100.10">
    <property type="entry name" value="Mannose-Binding Protein A, subunit A"/>
    <property type="match status" value="1"/>
</dbReference>
<protein>
    <recommendedName>
        <fullName evidence="8">Natural killer cells antigen CD94</fullName>
    </recommendedName>
    <alternativeName>
        <fullName evidence="9">Killer cell lectin-like receptor subfamily D member 1</fullName>
    </alternativeName>
</protein>
<dbReference type="PANTHER" id="PTHR22800">
    <property type="entry name" value="C-TYPE LECTIN PROTEINS"/>
    <property type="match status" value="1"/>
</dbReference>
<dbReference type="InterPro" id="IPR001304">
    <property type="entry name" value="C-type_lectin-like"/>
</dbReference>
<evidence type="ECO:0000313" key="12">
    <source>
        <dbReference type="Ensembl" id="ENSOANP00000044131.1"/>
    </source>
</evidence>
<dbReference type="InParanoid" id="A0A6I8NSY5"/>
<dbReference type="PANTHER" id="PTHR22800:SF252">
    <property type="entry name" value="NATURAL KILLER CELLS ANTIGEN CD94"/>
    <property type="match status" value="1"/>
</dbReference>
<dbReference type="InterPro" id="IPR016186">
    <property type="entry name" value="C-type_lectin-like/link_sf"/>
</dbReference>
<dbReference type="GO" id="GO:0030246">
    <property type="term" value="F:carbohydrate binding"/>
    <property type="evidence" value="ECO:0007669"/>
    <property type="project" value="UniProtKB-KW"/>
</dbReference>
<evidence type="ECO:0000313" key="13">
    <source>
        <dbReference type="Proteomes" id="UP000002279"/>
    </source>
</evidence>
<dbReference type="Proteomes" id="UP000002279">
    <property type="component" value="Chromosome 17"/>
</dbReference>
<feature type="transmembrane region" description="Helical" evidence="10">
    <location>
        <begin position="46"/>
        <end position="65"/>
    </location>
</feature>
<evidence type="ECO:0000256" key="8">
    <source>
        <dbReference type="ARBA" id="ARBA00041193"/>
    </source>
</evidence>
<keyword evidence="4" id="KW-0735">Signal-anchor</keyword>
<gene>
    <name evidence="12" type="primary">LOC103166094</name>
</gene>
<dbReference type="AlphaFoldDB" id="A0A6I8NSY5"/>
<evidence type="ECO:0000256" key="4">
    <source>
        <dbReference type="ARBA" id="ARBA00022968"/>
    </source>
</evidence>
<dbReference type="OMA" id="CENENYY"/>
<dbReference type="GO" id="GO:0002223">
    <property type="term" value="P:stimulatory C-type lectin receptor signaling pathway"/>
    <property type="evidence" value="ECO:0000318"/>
    <property type="project" value="GO_Central"/>
</dbReference>
<name>A0A6I8NSY5_ORNAN</name>
<evidence type="ECO:0000256" key="5">
    <source>
        <dbReference type="ARBA" id="ARBA00022989"/>
    </source>
</evidence>
<dbReference type="SMART" id="SM00034">
    <property type="entry name" value="CLECT"/>
    <property type="match status" value="1"/>
</dbReference>
<accession>A0A6I8NSY5</accession>
<dbReference type="GO" id="GO:0045954">
    <property type="term" value="P:positive regulation of natural killer cell mediated cytotoxicity"/>
    <property type="evidence" value="ECO:0000318"/>
    <property type="project" value="GO_Central"/>
</dbReference>
<dbReference type="SUPFAM" id="SSF56436">
    <property type="entry name" value="C-type lectin-like"/>
    <property type="match status" value="1"/>
</dbReference>
<keyword evidence="13" id="KW-1185">Reference proteome</keyword>
<dbReference type="Ensembl" id="ENSOANT00000069080.1">
    <property type="protein sequence ID" value="ENSOANP00000044131.1"/>
    <property type="gene ID" value="ENSOANG00000038180.1"/>
</dbReference>
<dbReference type="PROSITE" id="PS50041">
    <property type="entry name" value="C_TYPE_LECTIN_2"/>
    <property type="match status" value="1"/>
</dbReference>
<feature type="domain" description="C-type lectin" evidence="11">
    <location>
        <begin position="100"/>
        <end position="208"/>
    </location>
</feature>
<dbReference type="GO" id="GO:0016020">
    <property type="term" value="C:membrane"/>
    <property type="evidence" value="ECO:0007669"/>
    <property type="project" value="UniProtKB-SubCell"/>
</dbReference>
<keyword evidence="5 10" id="KW-1133">Transmembrane helix</keyword>
<keyword evidence="7" id="KW-0325">Glycoprotein</keyword>
<proteinExistence type="predicted"/>
<reference evidence="12" key="2">
    <citation type="submission" date="2025-08" db="UniProtKB">
        <authorList>
            <consortium name="Ensembl"/>
        </authorList>
    </citation>
    <scope>IDENTIFICATION</scope>
    <source>
        <strain evidence="12">Glennie</strain>
    </source>
</reference>
<evidence type="ECO:0000256" key="7">
    <source>
        <dbReference type="ARBA" id="ARBA00023180"/>
    </source>
</evidence>
<keyword evidence="3" id="KW-0430">Lectin</keyword>
<dbReference type="FunCoup" id="A0A6I8NSY5">
    <property type="interactions" value="157"/>
</dbReference>
<keyword evidence="2 10" id="KW-0812">Transmembrane</keyword>
<reference evidence="12 13" key="1">
    <citation type="journal article" date="2008" name="Nature">
        <title>Genome analysis of the platypus reveals unique signatures of evolution.</title>
        <authorList>
            <person name="Warren W.C."/>
            <person name="Hillier L.W."/>
            <person name="Marshall Graves J.A."/>
            <person name="Birney E."/>
            <person name="Ponting C.P."/>
            <person name="Grutzner F."/>
            <person name="Belov K."/>
            <person name="Miller W."/>
            <person name="Clarke L."/>
            <person name="Chinwalla A.T."/>
            <person name="Yang S.P."/>
            <person name="Heger A."/>
            <person name="Locke D.P."/>
            <person name="Miethke P."/>
            <person name="Waters P.D."/>
            <person name="Veyrunes F."/>
            <person name="Fulton L."/>
            <person name="Fulton B."/>
            <person name="Graves T."/>
            <person name="Wallis J."/>
            <person name="Puente X.S."/>
            <person name="Lopez-Otin C."/>
            <person name="Ordonez G.R."/>
            <person name="Eichler E.E."/>
            <person name="Chen L."/>
            <person name="Cheng Z."/>
            <person name="Deakin J.E."/>
            <person name="Alsop A."/>
            <person name="Thompson K."/>
            <person name="Kirby P."/>
            <person name="Papenfuss A.T."/>
            <person name="Wakefield M.J."/>
            <person name="Olender T."/>
            <person name="Lancet D."/>
            <person name="Huttley G.A."/>
            <person name="Smit A.F."/>
            <person name="Pask A."/>
            <person name="Temple-Smith P."/>
            <person name="Batzer M.A."/>
            <person name="Walker J.A."/>
            <person name="Konkel M.K."/>
            <person name="Harris R.S."/>
            <person name="Whittington C.M."/>
            <person name="Wong E.S."/>
            <person name="Gemmell N.J."/>
            <person name="Buschiazzo E."/>
            <person name="Vargas Jentzsch I.M."/>
            <person name="Merkel A."/>
            <person name="Schmitz J."/>
            <person name="Zemann A."/>
            <person name="Churakov G."/>
            <person name="Kriegs J.O."/>
            <person name="Brosius J."/>
            <person name="Murchison E.P."/>
            <person name="Sachidanandam R."/>
            <person name="Smith C."/>
            <person name="Hannon G.J."/>
            <person name="Tsend-Ayush E."/>
            <person name="McMillan D."/>
            <person name="Attenborough R."/>
            <person name="Rens W."/>
            <person name="Ferguson-Smith M."/>
            <person name="Lefevre C.M."/>
            <person name="Sharp J.A."/>
            <person name="Nicholas K.R."/>
            <person name="Ray D.A."/>
            <person name="Kube M."/>
            <person name="Reinhardt R."/>
            <person name="Pringle T.H."/>
            <person name="Taylor J."/>
            <person name="Jones R.C."/>
            <person name="Nixon B."/>
            <person name="Dacheux J.L."/>
            <person name="Niwa H."/>
            <person name="Sekita Y."/>
            <person name="Huang X."/>
            <person name="Stark A."/>
            <person name="Kheradpour P."/>
            <person name="Kellis M."/>
            <person name="Flicek P."/>
            <person name="Chen Y."/>
            <person name="Webber C."/>
            <person name="Hardison R."/>
            <person name="Nelson J."/>
            <person name="Hallsworth-Pepin K."/>
            <person name="Delehaunty K."/>
            <person name="Markovic C."/>
            <person name="Minx P."/>
            <person name="Feng Y."/>
            <person name="Kremitzki C."/>
            <person name="Mitreva M."/>
            <person name="Glasscock J."/>
            <person name="Wylie T."/>
            <person name="Wohldmann P."/>
            <person name="Thiru P."/>
            <person name="Nhan M.N."/>
            <person name="Pohl C.S."/>
            <person name="Smith S.M."/>
            <person name="Hou S."/>
            <person name="Nefedov M."/>
            <person name="de Jong P.J."/>
            <person name="Renfree M.B."/>
            <person name="Mardis E.R."/>
            <person name="Wilson R.K."/>
        </authorList>
    </citation>
    <scope>NUCLEOTIDE SEQUENCE [LARGE SCALE GENOMIC DNA]</scope>
    <source>
        <strain evidence="12 13">Glennie</strain>
    </source>
</reference>
<comment type="subcellular location">
    <subcellularLocation>
        <location evidence="1">Membrane</location>
        <topology evidence="1">Single-pass type II membrane protein</topology>
    </subcellularLocation>
</comment>
<dbReference type="InterPro" id="IPR016187">
    <property type="entry name" value="CTDL_fold"/>
</dbReference>
<evidence type="ECO:0000256" key="2">
    <source>
        <dbReference type="ARBA" id="ARBA00022692"/>
    </source>
</evidence>
<dbReference type="InterPro" id="IPR033992">
    <property type="entry name" value="NKR-like_CTLD"/>
</dbReference>
<dbReference type="CDD" id="cd03593">
    <property type="entry name" value="CLECT_NK_receptors_like"/>
    <property type="match status" value="1"/>
</dbReference>
<evidence type="ECO:0000256" key="3">
    <source>
        <dbReference type="ARBA" id="ARBA00022734"/>
    </source>
</evidence>
<sequence>MELVGSLIISSTSLSPGPDSYAKDPGKSLLRADSMSTPWRFLAGTLGVLALALMVTVLALGVLMAKQSSYQGPESSFAVPNITSPRVCYSGSCPENWIWNRENCYYISTQVKTWPESQTACQSMNSSLLKIDDREELQDFLKLLASYYWIGLSLSNSSGPWLWEDGSGLSHDLLSVQDQFSRGSCMYYGLKDKFSSEKCSHETFYICELKAIWD</sequence>
<evidence type="ECO:0000256" key="9">
    <source>
        <dbReference type="ARBA" id="ARBA00041489"/>
    </source>
</evidence>
<dbReference type="Pfam" id="PF00059">
    <property type="entry name" value="Lectin_C"/>
    <property type="match status" value="1"/>
</dbReference>
<evidence type="ECO:0000256" key="1">
    <source>
        <dbReference type="ARBA" id="ARBA00004606"/>
    </source>
</evidence>
<dbReference type="InterPro" id="IPR050919">
    <property type="entry name" value="NKG2/CD94_NK_receptors"/>
</dbReference>